<protein>
    <recommendedName>
        <fullName evidence="3">Domain X domain-containing protein</fullName>
    </recommendedName>
</protein>
<keyword evidence="2" id="KW-1185">Reference proteome</keyword>
<dbReference type="eggNOG" id="COG3344">
    <property type="taxonomic scope" value="Bacteria"/>
</dbReference>
<dbReference type="Proteomes" id="UP000000822">
    <property type="component" value="Chromosome"/>
</dbReference>
<evidence type="ECO:0008006" key="3">
    <source>
        <dbReference type="Google" id="ProtNLM"/>
    </source>
</evidence>
<dbReference type="KEGG" id="oih:OB2055"/>
<gene>
    <name evidence="1" type="ordered locus">OB2055</name>
</gene>
<accession>Q8EPN8</accession>
<reference evidence="1 2" key="1">
    <citation type="journal article" date="2001" name="FEMS Microbiol. Lett.">
        <title>Oceanobacillus iheyensis gen. nov., sp. nov., a deep-sea extremely halotolerant and alkaliphilic species isolated from a depth of 1050 m on the Iheya Ridge.</title>
        <authorList>
            <person name="Lu J."/>
            <person name="Nogi Y."/>
            <person name="Takami H."/>
        </authorList>
    </citation>
    <scope>NUCLEOTIDE SEQUENCE [LARGE SCALE GENOMIC DNA]</scope>
    <source>
        <strain evidence="2">DSM 14371 / CIP 107618 / JCM 11309 / KCTC 3954 / HTE831</strain>
    </source>
</reference>
<proteinExistence type="predicted"/>
<sequence length="438" mass="51880">MNMTIHPFPQLDVIQRAAQQGKVVFDCYRLLYNDDLWQIVIMRTIRLRYLHRQIKDKMIKELVYELKSGKFRFSQPSKSKLNENLHMKNILIIESVVVILEHIYHLGNFEKLLLIKNNPSFSSLQKLKSWGTINWFIKIKLKKIPFSQQHLEFLINKIKRKVNDQRFIQLVFYASMLSLQKQHHPYSYTMIKLSNLLEHIFQESVVQNLKGIIDAFERNNGTSIKFVFNKEEYLVGLNSTKVHANRLLGEINNELDRSGLHSFYDIQSNLNHRGDRIYFQNYQLSSKRNYLSNSGTSQQLNLIIPKQQMNQWASQKGYGVFQEHIPLARKRLLHFSAQEILKIYNEELISFANHCLFAVNFNDIEKMVHLAESSFLKTLAFKYKTTAKQLAMSMKHPRNKRIALVCNDKCKNQTFIMFIKMYDLKLHRKKVLQKFSEV</sequence>
<dbReference type="HOGENOM" id="CLU_625344_0_0_9"/>
<organism evidence="1 2">
    <name type="scientific">Oceanobacillus iheyensis (strain DSM 14371 / CIP 107618 / JCM 11309 / KCTC 3954 / HTE831)</name>
    <dbReference type="NCBI Taxonomy" id="221109"/>
    <lineage>
        <taxon>Bacteria</taxon>
        <taxon>Bacillati</taxon>
        <taxon>Bacillota</taxon>
        <taxon>Bacilli</taxon>
        <taxon>Bacillales</taxon>
        <taxon>Bacillaceae</taxon>
        <taxon>Oceanobacillus</taxon>
    </lineage>
</organism>
<name>Q8EPN8_OCEIH</name>
<reference evidence="1 2" key="2">
    <citation type="journal article" date="2002" name="Nucleic Acids Res.">
        <title>Genome sequence of Oceanobacillus iheyensis isolated from the Iheya Ridge and its unexpected adaptive capabilities to extreme environments.</title>
        <authorList>
            <person name="Takami H."/>
            <person name="Takaki Y."/>
            <person name="Uchiyama I."/>
        </authorList>
    </citation>
    <scope>NUCLEOTIDE SEQUENCE [LARGE SCALE GENOMIC DNA]</scope>
    <source>
        <strain evidence="2">DSM 14371 / CIP 107618 / JCM 11309 / KCTC 3954 / HTE831</strain>
    </source>
</reference>
<dbReference type="EMBL" id="BA000028">
    <property type="protein sequence ID" value="BAC14011.1"/>
    <property type="molecule type" value="Genomic_DNA"/>
</dbReference>
<dbReference type="AlphaFoldDB" id="Q8EPN8"/>
<evidence type="ECO:0000313" key="1">
    <source>
        <dbReference type="EMBL" id="BAC14011.1"/>
    </source>
</evidence>
<evidence type="ECO:0000313" key="2">
    <source>
        <dbReference type="Proteomes" id="UP000000822"/>
    </source>
</evidence>